<dbReference type="PANTHER" id="PTHR11102:SF160">
    <property type="entry name" value="ERAD-ASSOCIATED E3 UBIQUITIN-PROTEIN LIGASE COMPONENT HRD3"/>
    <property type="match status" value="1"/>
</dbReference>
<dbReference type="SMART" id="SM00671">
    <property type="entry name" value="SEL1"/>
    <property type="match status" value="6"/>
</dbReference>
<sequence length="793" mass="86332">MVRAPYRLMECDMTPDGKQNTPPEGVWNEARGVRDSRIVQVGHATINVVSTPSGVAQIPDPHSWPLVSGWTPLASGVHRAKELPGGDIVPPYVERDVDADLREKISNLGDGGGWVLLLGHSATGKTRAAFEAIRAVLPQHRVATPLVSADLAPILDAVTRSGFRCVLWLDDLDESLLGPGGLNENLLTEFRRQHVVVVATMRIQRLKTFAPSGHVGISPSLTQAVRLGARVLEMAEAIEVPRLWSGDELRRAGEHSDERIVDAVAHHGIYGVAEYLAAGPAIWAEWRRAIDVEGQPRGAALVAAAVDLERCGLPGPYHERLITGLHEHYLEAYGGHVLRPEPLPDAWEWAAKRRYGVTSPLLPVSPTHWKVFDYLVDSVERITPSPAVPDVVWDQAVEHATGDQLMNIAVKAAETGTEFSRQIAEAIWRPMVADSLDGALATYNLGVLCMETSRADEGRELFVQAAAAGEPMAAYNLGALHEEDGDKASARKWILQAVQMNYPPAFFSLGFDLEEQGKIEEAEIWYRRGAELGEHRSATNLGKILSSAGRVDEAMPWFILAHEAGDRYAAFNIGLFHHEAGRYERAEHWYRVALERGVAEAAMSLGTLRVRVGDRAGAEEWFTQAADAGVQAAFGSAGTLSAVSGDLGKAEAWFRAGAEHGDLTSIRGMGFLLNDAGRFEDAALWLERGAALDDHVSIDALGQVLHSLGRVDEAIPYLEKAAEMGVASAMFNLGVIYANRRDLAESARWYRMAADSGDAEAAINLADVMFHDGRVASAVWWARRSRVLRAEAG</sequence>
<dbReference type="AlphaFoldDB" id="A0A421B7H4"/>
<gene>
    <name evidence="1" type="ORF">CLV68_0819</name>
</gene>
<proteinExistence type="predicted"/>
<comment type="caution">
    <text evidence="1">The sequence shown here is derived from an EMBL/GenBank/DDBJ whole genome shotgun (WGS) entry which is preliminary data.</text>
</comment>
<dbReference type="SMART" id="SM00028">
    <property type="entry name" value="TPR"/>
    <property type="match status" value="4"/>
</dbReference>
<dbReference type="InterPro" id="IPR011990">
    <property type="entry name" value="TPR-like_helical_dom_sf"/>
</dbReference>
<organism evidence="1 2">
    <name type="scientific">Actinokineospora cianjurensis</name>
    <dbReference type="NCBI Taxonomy" id="585224"/>
    <lineage>
        <taxon>Bacteria</taxon>
        <taxon>Bacillati</taxon>
        <taxon>Actinomycetota</taxon>
        <taxon>Actinomycetes</taxon>
        <taxon>Pseudonocardiales</taxon>
        <taxon>Pseudonocardiaceae</taxon>
        <taxon>Actinokineospora</taxon>
    </lineage>
</organism>
<evidence type="ECO:0000313" key="2">
    <source>
        <dbReference type="Proteomes" id="UP000282454"/>
    </source>
</evidence>
<dbReference type="InterPro" id="IPR050767">
    <property type="entry name" value="Sel1_AlgK"/>
</dbReference>
<evidence type="ECO:0000313" key="1">
    <source>
        <dbReference type="EMBL" id="RLK60317.1"/>
    </source>
</evidence>
<keyword evidence="2" id="KW-1185">Reference proteome</keyword>
<accession>A0A421B7H4</accession>
<dbReference type="InterPro" id="IPR019734">
    <property type="entry name" value="TPR_rpt"/>
</dbReference>
<dbReference type="Pfam" id="PF13432">
    <property type="entry name" value="TPR_16"/>
    <property type="match status" value="3"/>
</dbReference>
<dbReference type="Proteomes" id="UP000282454">
    <property type="component" value="Unassembled WGS sequence"/>
</dbReference>
<dbReference type="Pfam" id="PF08238">
    <property type="entry name" value="Sel1"/>
    <property type="match status" value="3"/>
</dbReference>
<name>A0A421B7H4_9PSEU</name>
<dbReference type="PANTHER" id="PTHR11102">
    <property type="entry name" value="SEL-1-LIKE PROTEIN"/>
    <property type="match status" value="1"/>
</dbReference>
<dbReference type="InterPro" id="IPR006597">
    <property type="entry name" value="Sel1-like"/>
</dbReference>
<protein>
    <submittedName>
        <fullName evidence="1">TPR repeat protein</fullName>
    </submittedName>
</protein>
<reference evidence="1 2" key="1">
    <citation type="submission" date="2018-10" db="EMBL/GenBank/DDBJ databases">
        <title>Genomic Encyclopedia of Archaeal and Bacterial Type Strains, Phase II (KMG-II): from individual species to whole genera.</title>
        <authorList>
            <person name="Goeker M."/>
        </authorList>
    </citation>
    <scope>NUCLEOTIDE SEQUENCE [LARGE SCALE GENOMIC DNA]</scope>
    <source>
        <strain evidence="1 2">DSM 45657</strain>
    </source>
</reference>
<dbReference type="SUPFAM" id="SSF81901">
    <property type="entry name" value="HCP-like"/>
    <property type="match status" value="2"/>
</dbReference>
<dbReference type="OrthoDB" id="4350430at2"/>
<dbReference type="EMBL" id="RCDD01000001">
    <property type="protein sequence ID" value="RLK60317.1"/>
    <property type="molecule type" value="Genomic_DNA"/>
</dbReference>
<dbReference type="Gene3D" id="1.25.40.10">
    <property type="entry name" value="Tetratricopeptide repeat domain"/>
    <property type="match status" value="2"/>
</dbReference>